<evidence type="ECO:0000256" key="1">
    <source>
        <dbReference type="ARBA" id="ARBA00007513"/>
    </source>
</evidence>
<evidence type="ECO:0000259" key="8">
    <source>
        <dbReference type="PROSITE" id="PS50905"/>
    </source>
</evidence>
<sequence>MRCAWRRALTLPAGLVPRYSTQLFQRAAPSHRKAPLHASAALRGDREDPTRLQYSSQVEEAVNQQINSELRASYAYLAMASFFALPSVALPGLESHCWSMSRREHRDALRLAAYQTSRGAAVGLSGVEAPRPAPQQDGCSSTPLQALGASLELQRCLTESLLDLHELASSTGDPVTCDFIATRFLAKQFELKAPDYFMQCRDSSSSKEVKIM</sequence>
<feature type="region of interest" description="Disordered" evidence="7">
    <location>
        <begin position="30"/>
        <end position="49"/>
    </location>
</feature>
<dbReference type="GO" id="GO:0006879">
    <property type="term" value="P:intracellular iron ion homeostasis"/>
    <property type="evidence" value="ECO:0007669"/>
    <property type="project" value="UniProtKB-KW"/>
</dbReference>
<dbReference type="AlphaFoldDB" id="A0A9C6U5V1"/>
<dbReference type="RefSeq" id="XP_052121649.1">
    <property type="nucleotide sequence ID" value="XM_052265689.1"/>
</dbReference>
<accession>A0A9C6U5V1</accession>
<dbReference type="InterPro" id="IPR009078">
    <property type="entry name" value="Ferritin-like_SF"/>
</dbReference>
<evidence type="ECO:0000313" key="9">
    <source>
        <dbReference type="Proteomes" id="UP000504606"/>
    </source>
</evidence>
<feature type="binding site" evidence="5">
    <location>
        <position position="188"/>
    </location>
    <ligand>
        <name>Fe cation</name>
        <dbReference type="ChEBI" id="CHEBI:24875"/>
        <label>1</label>
    </ligand>
</feature>
<evidence type="ECO:0000256" key="4">
    <source>
        <dbReference type="ARBA" id="ARBA00023004"/>
    </source>
</evidence>
<evidence type="ECO:0000256" key="6">
    <source>
        <dbReference type="RuleBase" id="RU361145"/>
    </source>
</evidence>
<proteinExistence type="inferred from homology"/>
<dbReference type="GO" id="GO:0008199">
    <property type="term" value="F:ferric iron binding"/>
    <property type="evidence" value="ECO:0007669"/>
    <property type="project" value="InterPro"/>
</dbReference>
<feature type="domain" description="Ferritin-like diiron" evidence="8">
    <location>
        <begin position="52"/>
        <end position="206"/>
    </location>
</feature>
<keyword evidence="4 5" id="KW-0408">Iron</keyword>
<gene>
    <name evidence="10" type="primary">LOC127749071</name>
</gene>
<comment type="function">
    <text evidence="6">Stores iron in a soluble, non-toxic, readily available form. Important for iron homeostasis. Iron is taken up in the ferrous form and deposited as ferric hydroxides after oxidation.</text>
</comment>
<reference evidence="10" key="1">
    <citation type="submission" date="2025-08" db="UniProtKB">
        <authorList>
            <consortium name="RefSeq"/>
        </authorList>
    </citation>
    <scope>IDENTIFICATION</scope>
    <source>
        <tissue evidence="10">Whole organism</tissue>
    </source>
</reference>
<evidence type="ECO:0000256" key="3">
    <source>
        <dbReference type="ARBA" id="ARBA00022723"/>
    </source>
</evidence>
<dbReference type="Pfam" id="PF00210">
    <property type="entry name" value="Ferritin"/>
    <property type="match status" value="1"/>
</dbReference>
<dbReference type="PROSITE" id="PS50905">
    <property type="entry name" value="FERRITIN_LIKE"/>
    <property type="match status" value="1"/>
</dbReference>
<feature type="binding site" evidence="5">
    <location>
        <position position="104"/>
    </location>
    <ligand>
        <name>Fe cation</name>
        <dbReference type="ChEBI" id="CHEBI:24875"/>
        <label>1</label>
    </ligand>
</feature>
<dbReference type="KEGG" id="foc:127749071"/>
<organism evidence="9 10">
    <name type="scientific">Frankliniella occidentalis</name>
    <name type="common">Western flower thrips</name>
    <name type="synonym">Euthrips occidentalis</name>
    <dbReference type="NCBI Taxonomy" id="133901"/>
    <lineage>
        <taxon>Eukaryota</taxon>
        <taxon>Metazoa</taxon>
        <taxon>Ecdysozoa</taxon>
        <taxon>Arthropoda</taxon>
        <taxon>Hexapoda</taxon>
        <taxon>Insecta</taxon>
        <taxon>Pterygota</taxon>
        <taxon>Neoptera</taxon>
        <taxon>Paraneoptera</taxon>
        <taxon>Thysanoptera</taxon>
        <taxon>Terebrantia</taxon>
        <taxon>Thripoidea</taxon>
        <taxon>Thripidae</taxon>
        <taxon>Frankliniella</taxon>
    </lineage>
</organism>
<name>A0A9C6U5V1_FRAOC</name>
<dbReference type="SUPFAM" id="SSF47240">
    <property type="entry name" value="Ferritin-like"/>
    <property type="match status" value="1"/>
</dbReference>
<keyword evidence="3 5" id="KW-0479">Metal-binding</keyword>
<keyword evidence="9" id="KW-1185">Reference proteome</keyword>
<evidence type="ECO:0000256" key="5">
    <source>
        <dbReference type="PIRSR" id="PIRSR601519-1"/>
    </source>
</evidence>
<keyword evidence="2 6" id="KW-0409">Iron storage</keyword>
<dbReference type="InterPro" id="IPR009040">
    <property type="entry name" value="Ferritin-like_diiron"/>
</dbReference>
<evidence type="ECO:0000313" key="10">
    <source>
        <dbReference type="RefSeq" id="XP_052121649.1"/>
    </source>
</evidence>
<dbReference type="Proteomes" id="UP000504606">
    <property type="component" value="Unplaced"/>
</dbReference>
<dbReference type="Gene3D" id="1.20.1260.10">
    <property type="match status" value="1"/>
</dbReference>
<keyword evidence="6" id="KW-0560">Oxidoreductase</keyword>
<evidence type="ECO:0000256" key="2">
    <source>
        <dbReference type="ARBA" id="ARBA00022434"/>
    </source>
</evidence>
<dbReference type="PANTHER" id="PTHR11431:SF75">
    <property type="entry name" value="FERRITIN"/>
    <property type="match status" value="1"/>
</dbReference>
<dbReference type="InterPro" id="IPR001519">
    <property type="entry name" value="Ferritin"/>
</dbReference>
<dbReference type="GO" id="GO:0006826">
    <property type="term" value="P:iron ion transport"/>
    <property type="evidence" value="ECO:0007669"/>
    <property type="project" value="InterPro"/>
</dbReference>
<dbReference type="OrthoDB" id="186462at2759"/>
<dbReference type="PANTHER" id="PTHR11431">
    <property type="entry name" value="FERRITIN"/>
    <property type="match status" value="1"/>
</dbReference>
<dbReference type="EC" id="1.16.3.1" evidence="6"/>
<evidence type="ECO:0000256" key="7">
    <source>
        <dbReference type="SAM" id="MobiDB-lite"/>
    </source>
</evidence>
<dbReference type="GeneID" id="127749071"/>
<protein>
    <recommendedName>
        <fullName evidence="6">Ferritin</fullName>
        <ecNumber evidence="6">1.16.3.1</ecNumber>
    </recommendedName>
</protein>
<comment type="catalytic activity">
    <reaction evidence="6">
        <text>4 Fe(2+) + O2 + 4 H(+) = 4 Fe(3+) + 2 H2O</text>
        <dbReference type="Rhea" id="RHEA:11148"/>
        <dbReference type="ChEBI" id="CHEBI:15377"/>
        <dbReference type="ChEBI" id="CHEBI:15378"/>
        <dbReference type="ChEBI" id="CHEBI:15379"/>
        <dbReference type="ChEBI" id="CHEBI:29033"/>
        <dbReference type="ChEBI" id="CHEBI:29034"/>
        <dbReference type="EC" id="1.16.3.1"/>
    </reaction>
</comment>
<dbReference type="GO" id="GO:0005737">
    <property type="term" value="C:cytoplasm"/>
    <property type="evidence" value="ECO:0007669"/>
    <property type="project" value="TreeGrafter"/>
</dbReference>
<dbReference type="GO" id="GO:0008198">
    <property type="term" value="F:ferrous iron binding"/>
    <property type="evidence" value="ECO:0007669"/>
    <property type="project" value="TreeGrafter"/>
</dbReference>
<dbReference type="InterPro" id="IPR012347">
    <property type="entry name" value="Ferritin-like"/>
</dbReference>
<dbReference type="InterPro" id="IPR008331">
    <property type="entry name" value="Ferritin_DPS_dom"/>
</dbReference>
<dbReference type="GO" id="GO:0004322">
    <property type="term" value="F:ferroxidase activity"/>
    <property type="evidence" value="ECO:0007669"/>
    <property type="project" value="UniProtKB-EC"/>
</dbReference>
<dbReference type="CDD" id="cd01056">
    <property type="entry name" value="Euk_Ferritin"/>
    <property type="match status" value="1"/>
</dbReference>
<feature type="binding site" evidence="5">
    <location>
        <position position="69"/>
    </location>
    <ligand>
        <name>Fe cation</name>
        <dbReference type="ChEBI" id="CHEBI:24875"/>
        <label>1</label>
    </ligand>
</feature>
<comment type="similarity">
    <text evidence="1 6">Belongs to the ferritin family.</text>
</comment>